<evidence type="ECO:0000256" key="7">
    <source>
        <dbReference type="RuleBase" id="RU000540"/>
    </source>
</evidence>
<keyword evidence="6 8" id="KW-0472">Membrane</keyword>
<name>A0A5N6LZD6_9ASTR</name>
<comment type="similarity">
    <text evidence="2 7">Belongs to the oleosin family.</text>
</comment>
<proteinExistence type="inferred from homology"/>
<comment type="function">
    <text evidence="1">May have a structural role to stabilize the lipid body during desiccation of the seed by preventing coalescence of the oil. Probably interacts with both lipid and phospholipid moieties of lipid bodies. May also provide recognition signals for specific lipase anchorage in lipolysis during seedling growth.</text>
</comment>
<feature type="transmembrane region" description="Helical" evidence="8">
    <location>
        <begin position="76"/>
        <end position="109"/>
    </location>
</feature>
<keyword evidence="3 7" id="KW-0551">Lipid droplet</keyword>
<keyword evidence="5 8" id="KW-1133">Transmembrane helix</keyword>
<evidence type="ECO:0000256" key="4">
    <source>
        <dbReference type="ARBA" id="ARBA00022692"/>
    </source>
</evidence>
<dbReference type="GO" id="GO:0012511">
    <property type="term" value="C:monolayer-surrounded lipid storage body"/>
    <property type="evidence" value="ECO:0007669"/>
    <property type="project" value="InterPro"/>
</dbReference>
<dbReference type="GO" id="GO:0050826">
    <property type="term" value="P:response to freezing"/>
    <property type="evidence" value="ECO:0007669"/>
    <property type="project" value="TreeGrafter"/>
</dbReference>
<evidence type="ECO:0000256" key="2">
    <source>
        <dbReference type="ARBA" id="ARBA00010858"/>
    </source>
</evidence>
<dbReference type="GO" id="GO:0019915">
    <property type="term" value="P:lipid storage"/>
    <property type="evidence" value="ECO:0007669"/>
    <property type="project" value="TreeGrafter"/>
</dbReference>
<dbReference type="PROSITE" id="PS00811">
    <property type="entry name" value="OLEOSINS"/>
    <property type="match status" value="1"/>
</dbReference>
<accession>A0A5N6LZD6</accession>
<comment type="subcellular location">
    <subcellularLocation>
        <location evidence="7">Lipid droplet</location>
    </subcellularLocation>
    <subcellularLocation>
        <location evidence="7">Membrane</location>
        <topology evidence="7">Multi-pass membrane protein</topology>
    </subcellularLocation>
</comment>
<evidence type="ECO:0000313" key="9">
    <source>
        <dbReference type="EMBL" id="KAD2806052.1"/>
    </source>
</evidence>
<reference evidence="9 10" key="1">
    <citation type="submission" date="2019-05" db="EMBL/GenBank/DDBJ databases">
        <title>Mikania micrantha, genome provides insights into the molecular mechanism of rapid growth.</title>
        <authorList>
            <person name="Liu B."/>
        </authorList>
    </citation>
    <scope>NUCLEOTIDE SEQUENCE [LARGE SCALE GENOMIC DNA]</scope>
    <source>
        <strain evidence="9">NLD-2019</strain>
        <tissue evidence="9">Leaf</tissue>
    </source>
</reference>
<protein>
    <recommendedName>
        <fullName evidence="7">Oleosin</fullName>
    </recommendedName>
</protein>
<dbReference type="GO" id="GO:0016020">
    <property type="term" value="C:membrane"/>
    <property type="evidence" value="ECO:0007669"/>
    <property type="project" value="UniProtKB-SubCell"/>
</dbReference>
<evidence type="ECO:0000256" key="8">
    <source>
        <dbReference type="SAM" id="Phobius"/>
    </source>
</evidence>
<dbReference type="Proteomes" id="UP000326396">
    <property type="component" value="Linkage Group LG8"/>
</dbReference>
<evidence type="ECO:0000313" key="10">
    <source>
        <dbReference type="Proteomes" id="UP000326396"/>
    </source>
</evidence>
<organism evidence="9 10">
    <name type="scientific">Mikania micrantha</name>
    <name type="common">bitter vine</name>
    <dbReference type="NCBI Taxonomy" id="192012"/>
    <lineage>
        <taxon>Eukaryota</taxon>
        <taxon>Viridiplantae</taxon>
        <taxon>Streptophyta</taxon>
        <taxon>Embryophyta</taxon>
        <taxon>Tracheophyta</taxon>
        <taxon>Spermatophyta</taxon>
        <taxon>Magnoliopsida</taxon>
        <taxon>eudicotyledons</taxon>
        <taxon>Gunneridae</taxon>
        <taxon>Pentapetalae</taxon>
        <taxon>asterids</taxon>
        <taxon>campanulids</taxon>
        <taxon>Asterales</taxon>
        <taxon>Asteraceae</taxon>
        <taxon>Asteroideae</taxon>
        <taxon>Heliantheae alliance</taxon>
        <taxon>Eupatorieae</taxon>
        <taxon>Mikania</taxon>
    </lineage>
</organism>
<dbReference type="GO" id="GO:0010344">
    <property type="term" value="P:seed oilbody biogenesis"/>
    <property type="evidence" value="ECO:0007669"/>
    <property type="project" value="TreeGrafter"/>
</dbReference>
<dbReference type="PANTHER" id="PTHR33203:SF44">
    <property type="entry name" value="OLEOSIN 20.3 KDA"/>
    <property type="match status" value="1"/>
</dbReference>
<keyword evidence="4 8" id="KW-0812">Transmembrane</keyword>
<gene>
    <name evidence="9" type="ORF">E3N88_39429</name>
</gene>
<sequence>MAELHRLPLHHYGYQQNHPINTHFQRQNEHSTSKILAVLTLFPIGGVFFLLSGLILTGTLIGLTIATPVFVIFSPIIVPAMLIIALAVTGFLTSGAFGITAISSLGYIVNYFRRKSGGGSVQDQLDYAKRRAQDTAGYVGMKVKDVGHRTQEAARA</sequence>
<evidence type="ECO:0000256" key="1">
    <source>
        <dbReference type="ARBA" id="ARBA00002582"/>
    </source>
</evidence>
<feature type="transmembrane region" description="Helical" evidence="8">
    <location>
        <begin position="35"/>
        <end position="56"/>
    </location>
</feature>
<dbReference type="InterPro" id="IPR000136">
    <property type="entry name" value="Oleosin"/>
</dbReference>
<evidence type="ECO:0000256" key="3">
    <source>
        <dbReference type="ARBA" id="ARBA00022677"/>
    </source>
</evidence>
<dbReference type="PANTHER" id="PTHR33203">
    <property type="entry name" value="OLEOSIN"/>
    <property type="match status" value="1"/>
</dbReference>
<evidence type="ECO:0000256" key="5">
    <source>
        <dbReference type="ARBA" id="ARBA00022989"/>
    </source>
</evidence>
<dbReference type="EMBL" id="SZYD01000018">
    <property type="protein sequence ID" value="KAD2806052.1"/>
    <property type="molecule type" value="Genomic_DNA"/>
</dbReference>
<keyword evidence="10" id="KW-1185">Reference proteome</keyword>
<evidence type="ECO:0000256" key="6">
    <source>
        <dbReference type="ARBA" id="ARBA00023136"/>
    </source>
</evidence>
<dbReference type="AlphaFoldDB" id="A0A5N6LZD6"/>
<dbReference type="OrthoDB" id="1929188at2759"/>
<dbReference type="Pfam" id="PF01277">
    <property type="entry name" value="Oleosin"/>
    <property type="match status" value="1"/>
</dbReference>
<comment type="caution">
    <text evidence="9">The sequence shown here is derived from an EMBL/GenBank/DDBJ whole genome shotgun (WGS) entry which is preliminary data.</text>
</comment>